<organism evidence="1 2">
    <name type="scientific">Wolfiporia cocos (strain MD-104)</name>
    <name type="common">Brown rot fungus</name>
    <dbReference type="NCBI Taxonomy" id="742152"/>
    <lineage>
        <taxon>Eukaryota</taxon>
        <taxon>Fungi</taxon>
        <taxon>Dikarya</taxon>
        <taxon>Basidiomycota</taxon>
        <taxon>Agaricomycotina</taxon>
        <taxon>Agaricomycetes</taxon>
        <taxon>Polyporales</taxon>
        <taxon>Phaeolaceae</taxon>
        <taxon>Wolfiporia</taxon>
    </lineage>
</organism>
<feature type="non-terminal residue" evidence="1">
    <location>
        <position position="64"/>
    </location>
</feature>
<accession>A0A2H3J8R9</accession>
<keyword evidence="2" id="KW-1185">Reference proteome</keyword>
<dbReference type="EMBL" id="KB467869">
    <property type="protein sequence ID" value="PCH36193.1"/>
    <property type="molecule type" value="Genomic_DNA"/>
</dbReference>
<dbReference type="STRING" id="742152.A0A2H3J8R9"/>
<evidence type="ECO:0000313" key="2">
    <source>
        <dbReference type="Proteomes" id="UP000218811"/>
    </source>
</evidence>
<dbReference type="Gene3D" id="3.40.250.10">
    <property type="entry name" value="Rhodanese-like domain"/>
    <property type="match status" value="1"/>
</dbReference>
<dbReference type="Proteomes" id="UP000218811">
    <property type="component" value="Unassembled WGS sequence"/>
</dbReference>
<gene>
    <name evidence="1" type="ORF">WOLCODRAFT_51933</name>
</gene>
<dbReference type="InterPro" id="IPR036873">
    <property type="entry name" value="Rhodanese-like_dom_sf"/>
</dbReference>
<proteinExistence type="predicted"/>
<reference evidence="1 2" key="1">
    <citation type="journal article" date="2012" name="Science">
        <title>The Paleozoic origin of enzymatic lignin decomposition reconstructed from 31 fungal genomes.</title>
        <authorList>
            <person name="Floudas D."/>
            <person name="Binder M."/>
            <person name="Riley R."/>
            <person name="Barry K."/>
            <person name="Blanchette R.A."/>
            <person name="Henrissat B."/>
            <person name="Martinez A.T."/>
            <person name="Otillar R."/>
            <person name="Spatafora J.W."/>
            <person name="Yadav J.S."/>
            <person name="Aerts A."/>
            <person name="Benoit I."/>
            <person name="Boyd A."/>
            <person name="Carlson A."/>
            <person name="Copeland A."/>
            <person name="Coutinho P.M."/>
            <person name="de Vries R.P."/>
            <person name="Ferreira P."/>
            <person name="Findley K."/>
            <person name="Foster B."/>
            <person name="Gaskell J."/>
            <person name="Glotzer D."/>
            <person name="Gorecki P."/>
            <person name="Heitman J."/>
            <person name="Hesse C."/>
            <person name="Hori C."/>
            <person name="Igarashi K."/>
            <person name="Jurgens J.A."/>
            <person name="Kallen N."/>
            <person name="Kersten P."/>
            <person name="Kohler A."/>
            <person name="Kuees U."/>
            <person name="Kumar T.K.A."/>
            <person name="Kuo A."/>
            <person name="LaButti K."/>
            <person name="Larrondo L.F."/>
            <person name="Lindquist E."/>
            <person name="Ling A."/>
            <person name="Lombard V."/>
            <person name="Lucas S."/>
            <person name="Lundell T."/>
            <person name="Martin R."/>
            <person name="McLaughlin D.J."/>
            <person name="Morgenstern I."/>
            <person name="Morin E."/>
            <person name="Murat C."/>
            <person name="Nagy L.G."/>
            <person name="Nolan M."/>
            <person name="Ohm R.A."/>
            <person name="Patyshakuliyeva A."/>
            <person name="Rokas A."/>
            <person name="Ruiz-Duenas F.J."/>
            <person name="Sabat G."/>
            <person name="Salamov A."/>
            <person name="Samejima M."/>
            <person name="Schmutz J."/>
            <person name="Slot J.C."/>
            <person name="St John F."/>
            <person name="Stenlid J."/>
            <person name="Sun H."/>
            <person name="Sun S."/>
            <person name="Syed K."/>
            <person name="Tsang A."/>
            <person name="Wiebenga A."/>
            <person name="Young D."/>
            <person name="Pisabarro A."/>
            <person name="Eastwood D.C."/>
            <person name="Martin F."/>
            <person name="Cullen D."/>
            <person name="Grigoriev I.V."/>
            <person name="Hibbett D.S."/>
        </authorList>
    </citation>
    <scope>NUCLEOTIDE SEQUENCE [LARGE SCALE GENOMIC DNA]</scope>
    <source>
        <strain evidence="1 2">MD-104</strain>
    </source>
</reference>
<evidence type="ECO:0000313" key="1">
    <source>
        <dbReference type="EMBL" id="PCH36193.1"/>
    </source>
</evidence>
<evidence type="ECO:0008006" key="3">
    <source>
        <dbReference type="Google" id="ProtNLM"/>
    </source>
</evidence>
<dbReference type="AlphaFoldDB" id="A0A2H3J8R9"/>
<protein>
    <recommendedName>
        <fullName evidence="3">Rhodanese domain-containing protein</fullName>
    </recommendedName>
</protein>
<dbReference type="OMA" id="FAHPHEA"/>
<name>A0A2H3J8R9_WOLCO</name>
<dbReference type="OrthoDB" id="292964at2759"/>
<feature type="non-terminal residue" evidence="1">
    <location>
        <position position="1"/>
    </location>
</feature>
<sequence length="64" mass="7205">SLFSNRDTFDLVVVYDNASESFGDVNTPPSILSQAIYEVVFRKNLKRPQVLLVGGLQAWKKEFG</sequence>